<dbReference type="Gene3D" id="1.25.40.10">
    <property type="entry name" value="Tetratricopeptide repeat domain"/>
    <property type="match status" value="2"/>
</dbReference>
<dbReference type="InterPro" id="IPR003593">
    <property type="entry name" value="AAA+_ATPase"/>
</dbReference>
<feature type="region of interest" description="Disordered" evidence="6">
    <location>
        <begin position="336"/>
        <end position="375"/>
    </location>
</feature>
<dbReference type="GO" id="GO:0006355">
    <property type="term" value="P:regulation of DNA-templated transcription"/>
    <property type="evidence" value="ECO:0007669"/>
    <property type="project" value="InterPro"/>
</dbReference>
<dbReference type="Pfam" id="PF00486">
    <property type="entry name" value="Trans_reg_C"/>
    <property type="match status" value="1"/>
</dbReference>
<evidence type="ECO:0000256" key="2">
    <source>
        <dbReference type="ARBA" id="ARBA00023015"/>
    </source>
</evidence>
<organism evidence="8 9">
    <name type="scientific">Dactylosporangium sucinum</name>
    <dbReference type="NCBI Taxonomy" id="1424081"/>
    <lineage>
        <taxon>Bacteria</taxon>
        <taxon>Bacillati</taxon>
        <taxon>Actinomycetota</taxon>
        <taxon>Actinomycetes</taxon>
        <taxon>Micromonosporales</taxon>
        <taxon>Micromonosporaceae</taxon>
        <taxon>Dactylosporangium</taxon>
    </lineage>
</organism>
<dbReference type="SUPFAM" id="SSF52540">
    <property type="entry name" value="P-loop containing nucleoside triphosphate hydrolases"/>
    <property type="match status" value="1"/>
</dbReference>
<dbReference type="EMBL" id="BMPI01000006">
    <property type="protein sequence ID" value="GGM15115.1"/>
    <property type="molecule type" value="Genomic_DNA"/>
</dbReference>
<feature type="domain" description="OmpR/PhoB-type" evidence="7">
    <location>
        <begin position="1"/>
        <end position="105"/>
    </location>
</feature>
<dbReference type="InterPro" id="IPR036388">
    <property type="entry name" value="WH-like_DNA-bd_sf"/>
</dbReference>
<evidence type="ECO:0000313" key="9">
    <source>
        <dbReference type="Proteomes" id="UP000642070"/>
    </source>
</evidence>
<reference evidence="8" key="2">
    <citation type="submission" date="2020-09" db="EMBL/GenBank/DDBJ databases">
        <authorList>
            <person name="Sun Q."/>
            <person name="Ohkuma M."/>
        </authorList>
    </citation>
    <scope>NUCLEOTIDE SEQUENCE</scope>
    <source>
        <strain evidence="8">JCM 19831</strain>
    </source>
</reference>
<dbReference type="GO" id="GO:0003677">
    <property type="term" value="F:DNA binding"/>
    <property type="evidence" value="ECO:0007669"/>
    <property type="project" value="UniProtKB-UniRule"/>
</dbReference>
<dbReference type="AlphaFoldDB" id="A0A917WMU5"/>
<dbReference type="Gene3D" id="3.40.50.300">
    <property type="entry name" value="P-loop containing nucleotide triphosphate hydrolases"/>
    <property type="match status" value="1"/>
</dbReference>
<evidence type="ECO:0000256" key="6">
    <source>
        <dbReference type="SAM" id="MobiDB-lite"/>
    </source>
</evidence>
<dbReference type="SMART" id="SM00382">
    <property type="entry name" value="AAA"/>
    <property type="match status" value="1"/>
</dbReference>
<dbReference type="SUPFAM" id="SSF48452">
    <property type="entry name" value="TPR-like"/>
    <property type="match status" value="1"/>
</dbReference>
<dbReference type="Pfam" id="PF13191">
    <property type="entry name" value="AAA_16"/>
    <property type="match status" value="1"/>
</dbReference>
<name>A0A917WMU5_9ACTN</name>
<keyword evidence="2" id="KW-0805">Transcription regulation</keyword>
<dbReference type="Pfam" id="PF03704">
    <property type="entry name" value="BTAD"/>
    <property type="match status" value="1"/>
</dbReference>
<feature type="region of interest" description="Disordered" evidence="6">
    <location>
        <begin position="275"/>
        <end position="310"/>
    </location>
</feature>
<accession>A0A917WMU5</accession>
<dbReference type="InterPro" id="IPR011990">
    <property type="entry name" value="TPR-like_helical_dom_sf"/>
</dbReference>
<dbReference type="SMART" id="SM01043">
    <property type="entry name" value="BTAD"/>
    <property type="match status" value="1"/>
</dbReference>
<dbReference type="InterPro" id="IPR051677">
    <property type="entry name" value="AfsR-DnrI-RedD_regulator"/>
</dbReference>
<dbReference type="InterPro" id="IPR005158">
    <property type="entry name" value="BTAD"/>
</dbReference>
<evidence type="ECO:0000256" key="3">
    <source>
        <dbReference type="ARBA" id="ARBA00023125"/>
    </source>
</evidence>
<reference evidence="8" key="1">
    <citation type="journal article" date="2014" name="Int. J. Syst. Evol. Microbiol.">
        <title>Complete genome sequence of Corynebacterium casei LMG S-19264T (=DSM 44701T), isolated from a smear-ripened cheese.</title>
        <authorList>
            <consortium name="US DOE Joint Genome Institute (JGI-PGF)"/>
            <person name="Walter F."/>
            <person name="Albersmeier A."/>
            <person name="Kalinowski J."/>
            <person name="Ruckert C."/>
        </authorList>
    </citation>
    <scope>NUCLEOTIDE SEQUENCE</scope>
    <source>
        <strain evidence="8">JCM 19831</strain>
    </source>
</reference>
<keyword evidence="3 5" id="KW-0238">DNA-binding</keyword>
<feature type="DNA-binding region" description="OmpR/PhoB-type" evidence="5">
    <location>
        <begin position="1"/>
        <end position="105"/>
    </location>
</feature>
<dbReference type="SUPFAM" id="SSF46894">
    <property type="entry name" value="C-terminal effector domain of the bipartite response regulators"/>
    <property type="match status" value="1"/>
</dbReference>
<dbReference type="InterPro" id="IPR001867">
    <property type="entry name" value="OmpR/PhoB-type_DNA-bd"/>
</dbReference>
<keyword evidence="9" id="KW-1185">Reference proteome</keyword>
<dbReference type="CDD" id="cd15831">
    <property type="entry name" value="BTAD"/>
    <property type="match status" value="1"/>
</dbReference>
<evidence type="ECO:0000256" key="4">
    <source>
        <dbReference type="ARBA" id="ARBA00023163"/>
    </source>
</evidence>
<comment type="similarity">
    <text evidence="1">Belongs to the AfsR/DnrI/RedD regulatory family.</text>
</comment>
<dbReference type="InterPro" id="IPR016032">
    <property type="entry name" value="Sig_transdc_resp-reg_C-effctor"/>
</dbReference>
<gene>
    <name evidence="8" type="ORF">GCM10007977_015280</name>
</gene>
<dbReference type="Gene3D" id="1.10.10.10">
    <property type="entry name" value="Winged helix-like DNA-binding domain superfamily/Winged helix DNA-binding domain"/>
    <property type="match status" value="1"/>
</dbReference>
<dbReference type="InterPro" id="IPR027417">
    <property type="entry name" value="P-loop_NTPase"/>
</dbReference>
<protein>
    <recommendedName>
        <fullName evidence="7">OmpR/PhoB-type domain-containing protein</fullName>
    </recommendedName>
</protein>
<dbReference type="Proteomes" id="UP000642070">
    <property type="component" value="Unassembled WGS sequence"/>
</dbReference>
<dbReference type="SMART" id="SM00862">
    <property type="entry name" value="Trans_reg_C"/>
    <property type="match status" value="1"/>
</dbReference>
<evidence type="ECO:0000256" key="5">
    <source>
        <dbReference type="PROSITE-ProRule" id="PRU01091"/>
    </source>
</evidence>
<dbReference type="PROSITE" id="PS51755">
    <property type="entry name" value="OMPR_PHOB"/>
    <property type="match status" value="1"/>
</dbReference>
<proteinExistence type="inferred from homology"/>
<dbReference type="PANTHER" id="PTHR35807">
    <property type="entry name" value="TRANSCRIPTIONAL REGULATOR REDD-RELATED"/>
    <property type="match status" value="1"/>
</dbReference>
<dbReference type="PANTHER" id="PTHR35807:SF1">
    <property type="entry name" value="TRANSCRIPTIONAL REGULATOR REDD"/>
    <property type="match status" value="1"/>
</dbReference>
<evidence type="ECO:0000259" key="7">
    <source>
        <dbReference type="PROSITE" id="PS51755"/>
    </source>
</evidence>
<dbReference type="InterPro" id="IPR041664">
    <property type="entry name" value="AAA_16"/>
</dbReference>
<comment type="caution">
    <text evidence="8">The sequence shown here is derived from an EMBL/GenBank/DDBJ whole genome shotgun (WGS) entry which is preliminary data.</text>
</comment>
<dbReference type="GO" id="GO:0000160">
    <property type="term" value="P:phosphorelay signal transduction system"/>
    <property type="evidence" value="ECO:0007669"/>
    <property type="project" value="InterPro"/>
</dbReference>
<sequence length="1222" mass="130244">MVAAVTRLDFRILGPLEVRTPTGEPLDLGARKQRAVLALLLVDPGRVVSLDRIVHGLWAGEAPSSATGTLQAYVSQLRRVLEPDRPPRTPPAVLVTRDPGYALAVAPSQVDAVRFAAAVEAARADLRAGAYDLAERSLTAALGEWRGAPFADFADEEFAVAPAAQLTELRDSAVEELIEVQLATGRPAGAAASAQGLLERHPFRERAWGQLMIALYRAGRQADALAAYRRAREVLDDELGLPPGPHLQALEAAILRQDPDLDPVGGSYVPALALHDPAHRDRTTHGVPDISEKSGTSGDGGRGDEAAGGAAQRVAAGAGPLAGGQAERTAARGEAFAGGPSATHRESLAGRPSATHRAAPAGGPSANHRAALTGGPSAARGATFVGEAAGVEPLVGRAAEEQHVADRIAQAGAGRGGVLLVVGEAGVGKSLLAEWAAATAERHGLATAWSRCVEAGATPAFWPWAQVLRALPDTPERRHLRDVLAGRGDSEWRREDPDAGLFHLHEAVAETLREAAGERPLLVVVDDLHVADASSLQLLAHLAPALHRLPILLLATLRPEAGDADPALREALALLANERGAERLRLGSFTAADIADYLGGRPGADVVEALLERTGGNPFYLKELLRLLASEHPGGWGSAQAVVDTGVPESVRDVISRRVSRLPDDTQVLLHAAAVIGRDVSLLVLEASTDRPNEAVLEALEPAVAAGLLTEVPGTWDYRFSHAIVRDTVYGGLSRLQRARLHKQVGEALERAEDPALLPLLVHHFTMAAPLGVADRAVRHARRAAELAMAQLAYDEAARYLETALGATRPGASRDRGRLLVQLGVARRAAGDVAGTRAVLDEALTVATQLGDDELAMDAATLFGGVTLWTWRPYLGVDERMIGILRAQLGRLDPADDRRRAVLLGTLAVELYYSPDRPEGEEHAARAVALARGSGDPDLLVRTLNNYWVAAWVPQREAPRRAVVDELLAIDSLTPTVEVTALVHRMMSRTIAGDLAGFDADLARCVRLAEEIRTPVLGAQVRYARAGRAINAGDWATAERLVGEAFALQEHTSLWGTQWIRLAMLHTSRRFEGRPGDLRDELVRWADEPLLELLRPTAVLAACESGDEDLARELVGRWGTARDHLWCWSFIAFQWGLVAARLGTPDPRELYDEILPFADQWSSVGSGCATWGTLHFVLAELAARLGDPAALEHATAALAEHTRVGIAHLVAASRAQVARMTA</sequence>
<evidence type="ECO:0000313" key="8">
    <source>
        <dbReference type="EMBL" id="GGM15115.1"/>
    </source>
</evidence>
<evidence type="ECO:0000256" key="1">
    <source>
        <dbReference type="ARBA" id="ARBA00005820"/>
    </source>
</evidence>
<keyword evidence="4" id="KW-0804">Transcription</keyword>